<proteinExistence type="predicted"/>
<name>A0A101XNN9_9BACL</name>
<evidence type="ECO:0000313" key="2">
    <source>
        <dbReference type="Proteomes" id="UP000053557"/>
    </source>
</evidence>
<organism evidence="1 2">
    <name type="scientific">Ferroacidibacillus organovorans</name>
    <dbReference type="NCBI Taxonomy" id="1765683"/>
    <lineage>
        <taxon>Bacteria</taxon>
        <taxon>Bacillati</taxon>
        <taxon>Bacillota</taxon>
        <taxon>Bacilli</taxon>
        <taxon>Bacillales</taxon>
        <taxon>Alicyclobacillaceae</taxon>
        <taxon>Ferroacidibacillus</taxon>
    </lineage>
</organism>
<keyword evidence="2" id="KW-1185">Reference proteome</keyword>
<accession>A0A101XNN9</accession>
<gene>
    <name evidence="1" type="ORF">ATW55_10235</name>
</gene>
<evidence type="ECO:0000313" key="1">
    <source>
        <dbReference type="EMBL" id="KUO94785.1"/>
    </source>
</evidence>
<reference evidence="1 2" key="1">
    <citation type="submission" date="2015-12" db="EMBL/GenBank/DDBJ databases">
        <title>Draft genome sequence of Acidibacillus ferrooxidans ITV001, isolated from a chalcopyrite acid mine drainage site in Brazil.</title>
        <authorList>
            <person name="Dall'Agnol H."/>
            <person name="Nancucheo I."/>
            <person name="Johnson B."/>
            <person name="Oliveira R."/>
            <person name="Leite L."/>
            <person name="Pylro V."/>
            <person name="Nunes G.L."/>
            <person name="Tzotzos G."/>
            <person name="Fernandes G.R."/>
            <person name="Dutra J."/>
            <person name="Orellana S.C."/>
            <person name="Oliveira G."/>
        </authorList>
    </citation>
    <scope>NUCLEOTIDE SEQUENCE [LARGE SCALE GENOMIC DNA]</scope>
    <source>
        <strain evidence="2">ITV01</strain>
    </source>
</reference>
<dbReference type="EMBL" id="LPVJ01000070">
    <property type="protein sequence ID" value="KUO94785.1"/>
    <property type="molecule type" value="Genomic_DNA"/>
</dbReference>
<sequence>MDSDEKNVHSMVQTLNFLRKNVLNVSDVARTKKLTEILNSFAGTKSEEIFVVQNSKSKDAQGALIDVDYLLELLQYKALFDETLEETANEMLIQTVKERQGAVATKTLGEVADHFNVSWEEITDAKGRVEID</sequence>
<dbReference type="Proteomes" id="UP000053557">
    <property type="component" value="Unassembled WGS sequence"/>
</dbReference>
<protein>
    <submittedName>
        <fullName evidence="1">Uncharacterized protein</fullName>
    </submittedName>
</protein>
<dbReference type="AlphaFoldDB" id="A0A101XNN9"/>
<comment type="caution">
    <text evidence="1">The sequence shown here is derived from an EMBL/GenBank/DDBJ whole genome shotgun (WGS) entry which is preliminary data.</text>
</comment>